<dbReference type="SUPFAM" id="SSF51445">
    <property type="entry name" value="(Trans)glycosidases"/>
    <property type="match status" value="1"/>
</dbReference>
<reference evidence="16" key="1">
    <citation type="submission" date="2016-10" db="EMBL/GenBank/DDBJ databases">
        <authorList>
            <person name="Varghese N."/>
            <person name="Submissions S."/>
        </authorList>
    </citation>
    <scope>NUCLEOTIDE SEQUENCE [LARGE SCALE GENOMIC DNA]</scope>
    <source>
        <strain evidence="16">DSM 17465</strain>
    </source>
</reference>
<keyword evidence="6 11" id="KW-0862">Zinc</keyword>
<evidence type="ECO:0000256" key="8">
    <source>
        <dbReference type="PIRNR" id="PIRNR001084"/>
    </source>
</evidence>
<evidence type="ECO:0000256" key="2">
    <source>
        <dbReference type="ARBA" id="ARBA00005940"/>
    </source>
</evidence>
<feature type="binding site" evidence="11">
    <location>
        <position position="108"/>
    </location>
    <ligand>
        <name>Zn(2+)</name>
        <dbReference type="ChEBI" id="CHEBI:29105"/>
    </ligand>
</feature>
<feature type="domain" description="Beta-galactosidase trimerisation" evidence="13">
    <location>
        <begin position="401"/>
        <end position="596"/>
    </location>
</feature>
<comment type="catalytic activity">
    <reaction evidence="1 8">
        <text>Hydrolysis of terminal non-reducing beta-D-galactose residues in beta-D-galactosides.</text>
        <dbReference type="EC" id="3.2.1.23"/>
    </reaction>
</comment>
<evidence type="ECO:0000313" key="15">
    <source>
        <dbReference type="EMBL" id="SFU02705.1"/>
    </source>
</evidence>
<keyword evidence="16" id="KW-1185">Reference proteome</keyword>
<organism evidence="15 16">
    <name type="scientific">Pseudovibrio denitrificans</name>
    <dbReference type="NCBI Taxonomy" id="258256"/>
    <lineage>
        <taxon>Bacteria</taxon>
        <taxon>Pseudomonadati</taxon>
        <taxon>Pseudomonadota</taxon>
        <taxon>Alphaproteobacteria</taxon>
        <taxon>Hyphomicrobiales</taxon>
        <taxon>Stappiaceae</taxon>
        <taxon>Pseudovibrio</taxon>
    </lineage>
</organism>
<dbReference type="GO" id="GO:0046872">
    <property type="term" value="F:metal ion binding"/>
    <property type="evidence" value="ECO:0007669"/>
    <property type="project" value="UniProtKB-KW"/>
</dbReference>
<sequence length="656" mass="74564">MLELGTCYYPEQWPEELWADDARRMVELGLTWVRVAEFSWALVEREEGVFDWAWLDKAVNILGEAGLQVVMCTPTAAPPRWLIDKHPEILPVDENGVTRKFGARRHYCFSSPIYLEYAAKIAEAFAKRYGKNQHVKAWQIDNEYGDHDTIYSYSPAAKQAFSHWLQQQYGSIDALNEAWGTCFWGMHYTSFEQVELPNNLVEEPSPSHLLDFYRFSSDQVVLFNRTQVDVLRKHVGNAPITHNFMGHNTDYDHYAVGNDIDFASWDSYPMGALVNAPKDDTEKARLLRVGLPDQPAFNHDLYRHVGKGKAWVMEQQPGPVNWARHNQSPQDGMIRLWTWLAYAHGIDVVCYFRWRQSKFAQEQFHTGLLLTNNEPDQAFWEVAQVAKECASLPETGARQKAQVALVLDYPSRWASHTLPQGADYSSAKVAMDWYATFSQFGVDIDIIGPHSDLTGYKLIILPDVIIDDPEFASRLKEAEAKVFLGPRTGSKTKHMHVAEPLPPGSFKTLIDLDVVRVESLPPYNQDQIFFEDYLGEVTNWRESLKSSETVLANFQSDYRDGQPALVGNAKCIYAAAHFDGEFQKKLAEYLVKWAGVEPHAGAQEGLRITQRGHLKFAFNFTSKVRKIELGSSVKTFVGGEQIPPFGVVIWSDEPDG</sequence>
<feature type="binding site" evidence="10">
    <location>
        <position position="322"/>
    </location>
    <ligand>
        <name>substrate</name>
    </ligand>
</feature>
<dbReference type="PANTHER" id="PTHR36447:SF2">
    <property type="entry name" value="BETA-GALACTOSIDASE YESZ"/>
    <property type="match status" value="1"/>
</dbReference>
<feature type="active site" description="Proton donor" evidence="9">
    <location>
        <position position="143"/>
    </location>
</feature>
<dbReference type="PIRSF" id="PIRSF001084">
    <property type="entry name" value="B-galactosidase"/>
    <property type="match status" value="1"/>
</dbReference>
<evidence type="ECO:0000259" key="14">
    <source>
        <dbReference type="Pfam" id="PF08533"/>
    </source>
</evidence>
<dbReference type="SUPFAM" id="SSF51011">
    <property type="entry name" value="Glycosyl hydrolase domain"/>
    <property type="match status" value="1"/>
</dbReference>
<feature type="active site" description="Nucleophile" evidence="9">
    <location>
        <position position="314"/>
    </location>
</feature>
<evidence type="ECO:0000256" key="1">
    <source>
        <dbReference type="ARBA" id="ARBA00001412"/>
    </source>
</evidence>
<dbReference type="PANTHER" id="PTHR36447">
    <property type="entry name" value="BETA-GALACTOSIDASE GANA"/>
    <property type="match status" value="1"/>
</dbReference>
<keyword evidence="4 11" id="KW-0479">Metal-binding</keyword>
<dbReference type="Pfam" id="PF08532">
    <property type="entry name" value="Glyco_hydro_42M"/>
    <property type="match status" value="1"/>
</dbReference>
<dbReference type="CDD" id="cd03143">
    <property type="entry name" value="A4_beta-galactosidase_middle_domain"/>
    <property type="match status" value="1"/>
</dbReference>
<dbReference type="Proteomes" id="UP000183371">
    <property type="component" value="Unassembled WGS sequence"/>
</dbReference>
<evidence type="ECO:0000313" key="16">
    <source>
        <dbReference type="Proteomes" id="UP000183371"/>
    </source>
</evidence>
<evidence type="ECO:0000259" key="12">
    <source>
        <dbReference type="Pfam" id="PF02449"/>
    </source>
</evidence>
<dbReference type="InterPro" id="IPR013739">
    <property type="entry name" value="Beta_galactosidase_C"/>
</dbReference>
<gene>
    <name evidence="15" type="ORF">SAMN05444141_106406</name>
</gene>
<protein>
    <recommendedName>
        <fullName evidence="3 8">Beta-galactosidase</fullName>
        <shortName evidence="8">Beta-gal</shortName>
        <ecNumber evidence="3 8">3.2.1.23</ecNumber>
    </recommendedName>
</protein>
<evidence type="ECO:0000256" key="11">
    <source>
        <dbReference type="PIRSR" id="PIRSR001084-3"/>
    </source>
</evidence>
<dbReference type="EC" id="3.2.1.23" evidence="3 8"/>
<dbReference type="Pfam" id="PF08533">
    <property type="entry name" value="Glyco_hydro_42C"/>
    <property type="match status" value="1"/>
</dbReference>
<dbReference type="InterPro" id="IPR013529">
    <property type="entry name" value="Glyco_hydro_42_N"/>
</dbReference>
<comment type="similarity">
    <text evidence="2 8">Belongs to the glycosyl hydrolase 42 family.</text>
</comment>
<dbReference type="Gene3D" id="3.40.50.880">
    <property type="match status" value="1"/>
</dbReference>
<dbReference type="InterPro" id="IPR029062">
    <property type="entry name" value="Class_I_gatase-like"/>
</dbReference>
<dbReference type="GO" id="GO:0009341">
    <property type="term" value="C:beta-galactosidase complex"/>
    <property type="evidence" value="ECO:0007669"/>
    <property type="project" value="InterPro"/>
</dbReference>
<keyword evidence="7 8" id="KW-0326">Glycosidase</keyword>
<dbReference type="SUPFAM" id="SSF52317">
    <property type="entry name" value="Class I glutamine amidotransferase-like"/>
    <property type="match status" value="1"/>
</dbReference>
<dbReference type="Gene3D" id="3.20.20.80">
    <property type="entry name" value="Glycosidases"/>
    <property type="match status" value="1"/>
</dbReference>
<evidence type="ECO:0000256" key="7">
    <source>
        <dbReference type="ARBA" id="ARBA00023295"/>
    </source>
</evidence>
<evidence type="ECO:0000256" key="10">
    <source>
        <dbReference type="PIRSR" id="PIRSR001084-2"/>
    </source>
</evidence>
<keyword evidence="5 8" id="KW-0378">Hydrolase</keyword>
<dbReference type="GO" id="GO:0004565">
    <property type="term" value="F:beta-galactosidase activity"/>
    <property type="evidence" value="ECO:0007669"/>
    <property type="project" value="UniProtKB-EC"/>
</dbReference>
<feature type="binding site" evidence="10">
    <location>
        <position position="142"/>
    </location>
    <ligand>
        <name>substrate</name>
    </ligand>
</feature>
<evidence type="ECO:0000259" key="13">
    <source>
        <dbReference type="Pfam" id="PF08532"/>
    </source>
</evidence>
<dbReference type="Gene3D" id="2.60.40.1180">
    <property type="entry name" value="Golgi alpha-mannosidase II"/>
    <property type="match status" value="1"/>
</dbReference>
<evidence type="ECO:0000256" key="6">
    <source>
        <dbReference type="ARBA" id="ARBA00022833"/>
    </source>
</evidence>
<evidence type="ECO:0000256" key="4">
    <source>
        <dbReference type="ARBA" id="ARBA00022723"/>
    </source>
</evidence>
<proteinExistence type="inferred from homology"/>
<feature type="domain" description="Beta-galactosidase C-terminal" evidence="14">
    <location>
        <begin position="606"/>
        <end position="651"/>
    </location>
</feature>
<feature type="binding site" evidence="10">
    <location>
        <position position="104"/>
    </location>
    <ligand>
        <name>substrate</name>
    </ligand>
</feature>
<evidence type="ECO:0000256" key="5">
    <source>
        <dbReference type="ARBA" id="ARBA00022801"/>
    </source>
</evidence>
<accession>A0A1I7CTF5</accession>
<dbReference type="Pfam" id="PF02449">
    <property type="entry name" value="Glyco_hydro_42"/>
    <property type="match status" value="1"/>
</dbReference>
<dbReference type="AlphaFoldDB" id="A0A1I7CTF5"/>
<dbReference type="InterPro" id="IPR003476">
    <property type="entry name" value="Glyco_hydro_42"/>
</dbReference>
<dbReference type="InterPro" id="IPR013780">
    <property type="entry name" value="Glyco_hydro_b"/>
</dbReference>
<dbReference type="GO" id="GO:0006012">
    <property type="term" value="P:galactose metabolic process"/>
    <property type="evidence" value="ECO:0007669"/>
    <property type="project" value="InterPro"/>
</dbReference>
<feature type="domain" description="Glycoside hydrolase family 42 N-terminal" evidence="12">
    <location>
        <begin position="7"/>
        <end position="391"/>
    </location>
</feature>
<dbReference type="EMBL" id="FPBD01000006">
    <property type="protein sequence ID" value="SFU02705.1"/>
    <property type="molecule type" value="Genomic_DNA"/>
</dbReference>
<dbReference type="RefSeq" id="WP_083417184.1">
    <property type="nucleotide sequence ID" value="NZ_FPBD01000006.1"/>
</dbReference>
<dbReference type="InterPro" id="IPR013738">
    <property type="entry name" value="Beta_galactosidase_Trimer"/>
</dbReference>
<evidence type="ECO:0000256" key="9">
    <source>
        <dbReference type="PIRSR" id="PIRSR001084-1"/>
    </source>
</evidence>
<dbReference type="InterPro" id="IPR017853">
    <property type="entry name" value="GH"/>
</dbReference>
<evidence type="ECO:0000256" key="3">
    <source>
        <dbReference type="ARBA" id="ARBA00012756"/>
    </source>
</evidence>
<name>A0A1I7CTF5_9HYPH</name>